<feature type="transmembrane region" description="Helical" evidence="1">
    <location>
        <begin position="45"/>
        <end position="63"/>
    </location>
</feature>
<accession>A0A1Y2SH47</accession>
<evidence type="ECO:0000313" key="3">
    <source>
        <dbReference type="Proteomes" id="UP000194204"/>
    </source>
</evidence>
<dbReference type="Pfam" id="PF07256">
    <property type="entry name" value="DUF1435"/>
    <property type="match status" value="1"/>
</dbReference>
<evidence type="ECO:0000256" key="1">
    <source>
        <dbReference type="SAM" id="Phobius"/>
    </source>
</evidence>
<reference evidence="2 3" key="1">
    <citation type="submission" date="2017-01" db="EMBL/GenBank/DDBJ databases">
        <title>Deconstructing symbiosis and pathogenesis requirements using a combined genomic-metabolomic approach.</title>
        <authorList>
            <person name="Tobias N.J."/>
            <person name="Wolff H."/>
            <person name="Djahanschiri B."/>
            <person name="Ebersberger I."/>
            <person name="Bode H.B."/>
        </authorList>
    </citation>
    <scope>NUCLEOTIDE SEQUENCE [LARGE SCALE GENOMIC DNA]</scope>
    <source>
        <strain evidence="2 3">DSM 4764</strain>
    </source>
</reference>
<organism evidence="2 3">
    <name type="scientific">Xenorhabdus beddingii</name>
    <dbReference type="NCBI Taxonomy" id="40578"/>
    <lineage>
        <taxon>Bacteria</taxon>
        <taxon>Pseudomonadati</taxon>
        <taxon>Pseudomonadota</taxon>
        <taxon>Gammaproteobacteria</taxon>
        <taxon>Enterobacterales</taxon>
        <taxon>Morganellaceae</taxon>
        <taxon>Xenorhabdus</taxon>
    </lineage>
</organism>
<dbReference type="AlphaFoldDB" id="A0A1Y2SH47"/>
<keyword evidence="1" id="KW-1133">Transmembrane helix</keyword>
<feature type="transmembrane region" description="Helical" evidence="1">
    <location>
        <begin position="12"/>
        <end position="39"/>
    </location>
</feature>
<sequence>MMSSKRNLKRVFWQSITGFWGMLLFSLIVSASVVSALIISGAGIAQFKFSIQGTMLLTLLLLSHHRARHFLLIPAGITVMCSLLSGFHYFGYF</sequence>
<dbReference type="InterPro" id="IPR009885">
    <property type="entry name" value="DUF1435"/>
</dbReference>
<comment type="caution">
    <text evidence="2">The sequence shown here is derived from an EMBL/GenBank/DDBJ whole genome shotgun (WGS) entry which is preliminary data.</text>
</comment>
<dbReference type="Proteomes" id="UP000194204">
    <property type="component" value="Unassembled WGS sequence"/>
</dbReference>
<name>A0A1Y2SH47_9GAMM</name>
<feature type="transmembrane region" description="Helical" evidence="1">
    <location>
        <begin position="70"/>
        <end position="90"/>
    </location>
</feature>
<gene>
    <name evidence="2" type="ORF">Xbed_03209</name>
</gene>
<proteinExistence type="predicted"/>
<keyword evidence="3" id="KW-1185">Reference proteome</keyword>
<keyword evidence="1" id="KW-0812">Transmembrane</keyword>
<dbReference type="RefSeq" id="WP_086113878.1">
    <property type="nucleotide sequence ID" value="NZ_CAWNHF010000137.1"/>
</dbReference>
<protein>
    <submittedName>
        <fullName evidence="2">Uncharacterized protein</fullName>
    </submittedName>
</protein>
<evidence type="ECO:0000313" key="2">
    <source>
        <dbReference type="EMBL" id="OTA18140.1"/>
    </source>
</evidence>
<keyword evidence="1" id="KW-0472">Membrane</keyword>
<dbReference type="EMBL" id="MUBK01000032">
    <property type="protein sequence ID" value="OTA18140.1"/>
    <property type="molecule type" value="Genomic_DNA"/>
</dbReference>